<reference evidence="2 3" key="1">
    <citation type="journal article" date="2013" name="Curr. Biol.">
        <title>The Genome of the Foraminiferan Reticulomyxa filosa.</title>
        <authorList>
            <person name="Glockner G."/>
            <person name="Hulsmann N."/>
            <person name="Schleicher M."/>
            <person name="Noegel A.A."/>
            <person name="Eichinger L."/>
            <person name="Gallinger C."/>
            <person name="Pawlowski J."/>
            <person name="Sierra R."/>
            <person name="Euteneuer U."/>
            <person name="Pillet L."/>
            <person name="Moustafa A."/>
            <person name="Platzer M."/>
            <person name="Groth M."/>
            <person name="Szafranski K."/>
            <person name="Schliwa M."/>
        </authorList>
    </citation>
    <scope>NUCLEOTIDE SEQUENCE [LARGE SCALE GENOMIC DNA]</scope>
</reference>
<sequence>MRIDSPTIRDIRLKEEELAPNGHDEDEDEEDAKENMDGHHKQRSSIINASQNSKLLFQPQLTTQDFETILSKYVKDGAELGSSDVEKVFPDCLNVLYENVKKAWEKDHSNLPIKSLENFYSKYSGDNLKPQCQKFLTELTEKTQKNTFDPDVVLSTFNSSVVNNFAENLSVLKIPKEKKNEKFEMCNGLSFSVVGFCCCLGENYGNHLFENTTKTKIN</sequence>
<feature type="region of interest" description="Disordered" evidence="1">
    <location>
        <begin position="1"/>
        <end position="45"/>
    </location>
</feature>
<dbReference type="EMBL" id="ASPP01021208">
    <property type="protein sequence ID" value="ETO12685.1"/>
    <property type="molecule type" value="Genomic_DNA"/>
</dbReference>
<gene>
    <name evidence="2" type="ORF">RFI_24688</name>
</gene>
<name>X6MHZ5_RETFI</name>
<comment type="caution">
    <text evidence="2">The sequence shown here is derived from an EMBL/GenBank/DDBJ whole genome shotgun (WGS) entry which is preliminary data.</text>
</comment>
<keyword evidence="3" id="KW-1185">Reference proteome</keyword>
<proteinExistence type="predicted"/>
<protein>
    <submittedName>
        <fullName evidence="2">Uncharacterized protein</fullName>
    </submittedName>
</protein>
<accession>X6MHZ5</accession>
<dbReference type="Proteomes" id="UP000023152">
    <property type="component" value="Unassembled WGS sequence"/>
</dbReference>
<feature type="compositionally biased region" description="Basic and acidic residues" evidence="1">
    <location>
        <begin position="1"/>
        <end position="17"/>
    </location>
</feature>
<dbReference type="AlphaFoldDB" id="X6MHZ5"/>
<evidence type="ECO:0000313" key="2">
    <source>
        <dbReference type="EMBL" id="ETO12685.1"/>
    </source>
</evidence>
<evidence type="ECO:0000313" key="3">
    <source>
        <dbReference type="Proteomes" id="UP000023152"/>
    </source>
</evidence>
<organism evidence="2 3">
    <name type="scientific">Reticulomyxa filosa</name>
    <dbReference type="NCBI Taxonomy" id="46433"/>
    <lineage>
        <taxon>Eukaryota</taxon>
        <taxon>Sar</taxon>
        <taxon>Rhizaria</taxon>
        <taxon>Retaria</taxon>
        <taxon>Foraminifera</taxon>
        <taxon>Monothalamids</taxon>
        <taxon>Reticulomyxidae</taxon>
        <taxon>Reticulomyxa</taxon>
    </lineage>
</organism>
<evidence type="ECO:0000256" key="1">
    <source>
        <dbReference type="SAM" id="MobiDB-lite"/>
    </source>
</evidence>